<feature type="transmembrane region" description="Helical" evidence="6">
    <location>
        <begin position="51"/>
        <end position="70"/>
    </location>
</feature>
<dbReference type="EMBL" id="JBHUKQ010000030">
    <property type="protein sequence ID" value="MFD2487674.1"/>
    <property type="molecule type" value="Genomic_DNA"/>
</dbReference>
<gene>
    <name evidence="8" type="ORF">ACFSUT_45890</name>
</gene>
<dbReference type="PANTHER" id="PTHR42718">
    <property type="entry name" value="MAJOR FACILITATOR SUPERFAMILY MULTIDRUG TRANSPORTER MFSC"/>
    <property type="match status" value="1"/>
</dbReference>
<evidence type="ECO:0000313" key="9">
    <source>
        <dbReference type="Proteomes" id="UP001597542"/>
    </source>
</evidence>
<feature type="domain" description="Major facilitator superfamily (MFS) profile" evidence="7">
    <location>
        <begin position="18"/>
        <end position="466"/>
    </location>
</feature>
<dbReference type="InterPro" id="IPR020846">
    <property type="entry name" value="MFS_dom"/>
</dbReference>
<dbReference type="Gene3D" id="1.20.1250.20">
    <property type="entry name" value="MFS general substrate transporter like domains"/>
    <property type="match status" value="1"/>
</dbReference>
<feature type="transmembrane region" description="Helical" evidence="6">
    <location>
        <begin position="224"/>
        <end position="242"/>
    </location>
</feature>
<sequence>MAEEPRTAERSTWYYVAIVVAIALLTENANFEFTLVGVGLPDIAAAFGTDQVALVMTVVFVASLVFLPIAGKLADAHGKKKVLLAAAIMFGAGSLICALAPVYWLFLTGRVLQSAFVVAYVAGYGLIRDLFPPRLVPLGVGALGVGTGVAAFGGPLLGGYLVDAYGFRSAFWFTLGYDVIVSTLVLLVVPETRVRIKRHIDVAGGLLLGGGMAVLVLGLVEKHYLGYAVALSAVLLVLFVIVESRRAEPLIDLALVSQPKVWLTLLASGTAIFVTTANSSVLIPQLLRTPHVAGVAEHGRGMTALEYGVSYGLPFGLVGAAAGYAAGWTCRRFAPRTALLTSIIGTLGGVVLILFGQLNGPVLIVVIAALMGIGLGFLYAGANNLVIEAVPAEAQGVTTSLLYTALGVMNTLGTAIVGSITAANQVRLSSGASITSDAGYQTAYFVLLGVGVLALLLTLLMRHGRTPATGGTATVKTANPRTVSSS</sequence>
<dbReference type="SUPFAM" id="SSF103473">
    <property type="entry name" value="MFS general substrate transporter"/>
    <property type="match status" value="1"/>
</dbReference>
<proteinExistence type="predicted"/>
<evidence type="ECO:0000256" key="2">
    <source>
        <dbReference type="ARBA" id="ARBA00022448"/>
    </source>
</evidence>
<feature type="transmembrane region" description="Helical" evidence="6">
    <location>
        <begin position="338"/>
        <end position="356"/>
    </location>
</feature>
<evidence type="ECO:0000256" key="1">
    <source>
        <dbReference type="ARBA" id="ARBA00004651"/>
    </source>
</evidence>
<keyword evidence="4 6" id="KW-1133">Transmembrane helix</keyword>
<dbReference type="PROSITE" id="PS50850">
    <property type="entry name" value="MFS"/>
    <property type="match status" value="1"/>
</dbReference>
<feature type="transmembrane region" description="Helical" evidence="6">
    <location>
        <begin position="170"/>
        <end position="188"/>
    </location>
</feature>
<organism evidence="8 9">
    <name type="scientific">Amycolatopsis albidoflavus</name>
    <dbReference type="NCBI Taxonomy" id="102226"/>
    <lineage>
        <taxon>Bacteria</taxon>
        <taxon>Bacillati</taxon>
        <taxon>Actinomycetota</taxon>
        <taxon>Actinomycetes</taxon>
        <taxon>Pseudonocardiales</taxon>
        <taxon>Pseudonocardiaceae</taxon>
        <taxon>Amycolatopsis</taxon>
    </lineage>
</organism>
<feature type="transmembrane region" description="Helical" evidence="6">
    <location>
        <begin position="200"/>
        <end position="218"/>
    </location>
</feature>
<keyword evidence="9" id="KW-1185">Reference proteome</keyword>
<feature type="transmembrane region" description="Helical" evidence="6">
    <location>
        <begin position="262"/>
        <end position="287"/>
    </location>
</feature>
<name>A0ABW5IF38_9PSEU</name>
<feature type="transmembrane region" description="Helical" evidence="6">
    <location>
        <begin position="138"/>
        <end position="158"/>
    </location>
</feature>
<feature type="transmembrane region" description="Helical" evidence="6">
    <location>
        <begin position="362"/>
        <end position="380"/>
    </location>
</feature>
<accession>A0ABW5IF38</accession>
<reference evidence="9" key="1">
    <citation type="journal article" date="2019" name="Int. J. Syst. Evol. Microbiol.">
        <title>The Global Catalogue of Microorganisms (GCM) 10K type strain sequencing project: providing services to taxonomists for standard genome sequencing and annotation.</title>
        <authorList>
            <consortium name="The Broad Institute Genomics Platform"/>
            <consortium name="The Broad Institute Genome Sequencing Center for Infectious Disease"/>
            <person name="Wu L."/>
            <person name="Ma J."/>
        </authorList>
    </citation>
    <scope>NUCLEOTIDE SEQUENCE [LARGE SCALE GENOMIC DNA]</scope>
    <source>
        <strain evidence="9">CGMCC 4.7638</strain>
    </source>
</reference>
<evidence type="ECO:0000259" key="7">
    <source>
        <dbReference type="PROSITE" id="PS50850"/>
    </source>
</evidence>
<dbReference type="InterPro" id="IPR011701">
    <property type="entry name" value="MFS"/>
</dbReference>
<comment type="subcellular location">
    <subcellularLocation>
        <location evidence="1">Cell membrane</location>
        <topology evidence="1">Multi-pass membrane protein</topology>
    </subcellularLocation>
</comment>
<evidence type="ECO:0000256" key="6">
    <source>
        <dbReference type="SAM" id="Phobius"/>
    </source>
</evidence>
<evidence type="ECO:0000256" key="3">
    <source>
        <dbReference type="ARBA" id="ARBA00022692"/>
    </source>
</evidence>
<feature type="transmembrane region" description="Helical" evidence="6">
    <location>
        <begin position="401"/>
        <end position="423"/>
    </location>
</feature>
<feature type="transmembrane region" description="Helical" evidence="6">
    <location>
        <begin position="82"/>
        <end position="106"/>
    </location>
</feature>
<evidence type="ECO:0000313" key="8">
    <source>
        <dbReference type="EMBL" id="MFD2487674.1"/>
    </source>
</evidence>
<evidence type="ECO:0000256" key="5">
    <source>
        <dbReference type="ARBA" id="ARBA00023136"/>
    </source>
</evidence>
<keyword evidence="5 6" id="KW-0472">Membrane</keyword>
<dbReference type="InterPro" id="IPR036259">
    <property type="entry name" value="MFS_trans_sf"/>
</dbReference>
<dbReference type="RefSeq" id="WP_344266864.1">
    <property type="nucleotide sequence ID" value="NZ_BAAAHV010000004.1"/>
</dbReference>
<feature type="transmembrane region" description="Helical" evidence="6">
    <location>
        <begin position="12"/>
        <end position="31"/>
    </location>
</feature>
<protein>
    <submittedName>
        <fullName evidence="8">MFS transporter</fullName>
    </submittedName>
</protein>
<feature type="transmembrane region" description="Helical" evidence="6">
    <location>
        <begin position="443"/>
        <end position="461"/>
    </location>
</feature>
<keyword evidence="2" id="KW-0813">Transport</keyword>
<evidence type="ECO:0000256" key="4">
    <source>
        <dbReference type="ARBA" id="ARBA00022989"/>
    </source>
</evidence>
<dbReference type="Pfam" id="PF07690">
    <property type="entry name" value="MFS_1"/>
    <property type="match status" value="1"/>
</dbReference>
<dbReference type="Proteomes" id="UP001597542">
    <property type="component" value="Unassembled WGS sequence"/>
</dbReference>
<feature type="transmembrane region" description="Helical" evidence="6">
    <location>
        <begin position="112"/>
        <end position="131"/>
    </location>
</feature>
<feature type="transmembrane region" description="Helical" evidence="6">
    <location>
        <begin position="307"/>
        <end position="326"/>
    </location>
</feature>
<dbReference type="PANTHER" id="PTHR42718:SF9">
    <property type="entry name" value="MAJOR FACILITATOR SUPERFAMILY MULTIDRUG TRANSPORTER MFSC"/>
    <property type="match status" value="1"/>
</dbReference>
<comment type="caution">
    <text evidence="8">The sequence shown here is derived from an EMBL/GenBank/DDBJ whole genome shotgun (WGS) entry which is preliminary data.</text>
</comment>
<keyword evidence="3 6" id="KW-0812">Transmembrane</keyword>